<name>A0A1J5NKK2_NEOTH</name>
<gene>
    <name evidence="1" type="ORF">MOTE_13970</name>
</gene>
<evidence type="ECO:0000313" key="1">
    <source>
        <dbReference type="EMBL" id="OIQ59338.1"/>
    </source>
</evidence>
<dbReference type="SUPFAM" id="SSF52540">
    <property type="entry name" value="P-loop containing nucleoside triphosphate hydrolases"/>
    <property type="match status" value="1"/>
</dbReference>
<dbReference type="EMBL" id="MDDC01000009">
    <property type="protein sequence ID" value="OIQ59338.1"/>
    <property type="molecule type" value="Genomic_DNA"/>
</dbReference>
<sequence>MARIAEAYVGEYGSGKSENAINRAVYLRRQGRAVALADLDTVEPCYTLRPLKKELAEQGIEVLGWETGQVTGWGEAGTVLHPAVRWALRREGSVIIDVGYGVAGARTLHLLEDVEEDPDLRVLAVINTTRPATATVPAIIDHVRSLGRVDGLINNTHLGDETTAALVQEGAGIVTTAARELGLPVVATAVVEELAPHLGERDREGNPVRVIHRYMPRAFW</sequence>
<accession>A0A1J5NKK2</accession>
<dbReference type="Gene3D" id="3.40.50.300">
    <property type="entry name" value="P-loop containing nucleotide triphosphate hydrolases"/>
    <property type="match status" value="1"/>
</dbReference>
<proteinExistence type="predicted"/>
<organism evidence="1 2">
    <name type="scientific">Neomoorella thermoacetica</name>
    <name type="common">Clostridium thermoaceticum</name>
    <dbReference type="NCBI Taxonomy" id="1525"/>
    <lineage>
        <taxon>Bacteria</taxon>
        <taxon>Bacillati</taxon>
        <taxon>Bacillota</taxon>
        <taxon>Clostridia</taxon>
        <taxon>Neomoorellales</taxon>
        <taxon>Neomoorellaceae</taxon>
        <taxon>Neomoorella</taxon>
    </lineage>
</organism>
<comment type="caution">
    <text evidence="1">The sequence shown here is derived from an EMBL/GenBank/DDBJ whole genome shotgun (WGS) entry which is preliminary data.</text>
</comment>
<dbReference type="Proteomes" id="UP000182811">
    <property type="component" value="Unassembled WGS sequence"/>
</dbReference>
<protein>
    <recommendedName>
        <fullName evidence="3">CobQ/CobB/MinD/ParA nucleotide binding domain-containing protein</fullName>
    </recommendedName>
</protein>
<dbReference type="InterPro" id="IPR027417">
    <property type="entry name" value="P-loop_NTPase"/>
</dbReference>
<reference evidence="1 2" key="1">
    <citation type="submission" date="2016-08" db="EMBL/GenBank/DDBJ databases">
        <title>Genome-based comparison of Moorella thermoacetic strains.</title>
        <authorList>
            <person name="Poehlein A."/>
            <person name="Bengelsdorf F.R."/>
            <person name="Esser C."/>
            <person name="Duerre P."/>
            <person name="Daniel R."/>
        </authorList>
    </citation>
    <scope>NUCLEOTIDE SEQUENCE [LARGE SCALE GENOMIC DNA]</scope>
    <source>
        <strain evidence="1 2">DSM 21394</strain>
    </source>
</reference>
<dbReference type="AlphaFoldDB" id="A0A1J5NKK2"/>
<evidence type="ECO:0000313" key="2">
    <source>
        <dbReference type="Proteomes" id="UP000182811"/>
    </source>
</evidence>
<evidence type="ECO:0008006" key="3">
    <source>
        <dbReference type="Google" id="ProtNLM"/>
    </source>
</evidence>